<name>A0A3D8GWC7_9BACI</name>
<gene>
    <name evidence="2" type="ORF">DRW41_03685</name>
</gene>
<protein>
    <submittedName>
        <fullName evidence="2">Uncharacterized protein</fullName>
    </submittedName>
</protein>
<dbReference type="OrthoDB" id="2087480at2"/>
<dbReference type="EMBL" id="QNQT01000001">
    <property type="protein sequence ID" value="RDU38672.1"/>
    <property type="molecule type" value="Genomic_DNA"/>
</dbReference>
<organism evidence="2 3">
    <name type="scientific">Neobacillus piezotolerans</name>
    <dbReference type="NCBI Taxonomy" id="2259171"/>
    <lineage>
        <taxon>Bacteria</taxon>
        <taxon>Bacillati</taxon>
        <taxon>Bacillota</taxon>
        <taxon>Bacilli</taxon>
        <taxon>Bacillales</taxon>
        <taxon>Bacillaceae</taxon>
        <taxon>Neobacillus</taxon>
    </lineage>
</organism>
<evidence type="ECO:0000313" key="3">
    <source>
        <dbReference type="Proteomes" id="UP000257144"/>
    </source>
</evidence>
<feature type="transmembrane region" description="Helical" evidence="1">
    <location>
        <begin position="143"/>
        <end position="164"/>
    </location>
</feature>
<keyword evidence="1" id="KW-0812">Transmembrane</keyword>
<comment type="caution">
    <text evidence="2">The sequence shown here is derived from an EMBL/GenBank/DDBJ whole genome shotgun (WGS) entry which is preliminary data.</text>
</comment>
<evidence type="ECO:0000313" key="2">
    <source>
        <dbReference type="EMBL" id="RDU38672.1"/>
    </source>
</evidence>
<sequence>MYNKEILVGKIEDMFKELRIQSSEIIAIHSDATTASKMIVDAVSSETTIRSKTLLTDMYACLSEKTLSSPSFSDAERKSLFYGANIRGQILSKYQFDITTINAFQNGLKYKEFDQLYSSLAVAAGTAAIGGILKYVLVNAINIPIVVIIAGAVTAFCISFFKGIPLLNKTAFRKAIDEFLTETKNEFILWFDEIEGYYNKCIDKID</sequence>
<proteinExistence type="predicted"/>
<keyword evidence="3" id="KW-1185">Reference proteome</keyword>
<dbReference type="Proteomes" id="UP000257144">
    <property type="component" value="Unassembled WGS sequence"/>
</dbReference>
<dbReference type="AlphaFoldDB" id="A0A3D8GWC7"/>
<accession>A0A3D8GWC7</accession>
<keyword evidence="1" id="KW-0472">Membrane</keyword>
<evidence type="ECO:0000256" key="1">
    <source>
        <dbReference type="SAM" id="Phobius"/>
    </source>
</evidence>
<dbReference type="RefSeq" id="WP_115450587.1">
    <property type="nucleotide sequence ID" value="NZ_QNQT01000001.1"/>
</dbReference>
<reference evidence="2 3" key="1">
    <citation type="submission" date="2018-07" db="EMBL/GenBank/DDBJ databases">
        <title>Bacillus sp. YLB-04 draft genome sequence.</title>
        <authorList>
            <person name="Yu L."/>
            <person name="Tang X."/>
        </authorList>
    </citation>
    <scope>NUCLEOTIDE SEQUENCE [LARGE SCALE GENOMIC DNA]</scope>
    <source>
        <strain evidence="2 3">YLB-04</strain>
    </source>
</reference>
<feature type="transmembrane region" description="Helical" evidence="1">
    <location>
        <begin position="116"/>
        <end position="137"/>
    </location>
</feature>
<keyword evidence="1" id="KW-1133">Transmembrane helix</keyword>